<evidence type="ECO:0000313" key="2">
    <source>
        <dbReference type="WBParaSite" id="Hba_11077"/>
    </source>
</evidence>
<organism evidence="1 2">
    <name type="scientific">Heterorhabditis bacteriophora</name>
    <name type="common">Entomopathogenic nematode worm</name>
    <dbReference type="NCBI Taxonomy" id="37862"/>
    <lineage>
        <taxon>Eukaryota</taxon>
        <taxon>Metazoa</taxon>
        <taxon>Ecdysozoa</taxon>
        <taxon>Nematoda</taxon>
        <taxon>Chromadorea</taxon>
        <taxon>Rhabditida</taxon>
        <taxon>Rhabditina</taxon>
        <taxon>Rhabditomorpha</taxon>
        <taxon>Strongyloidea</taxon>
        <taxon>Heterorhabditidae</taxon>
        <taxon>Heterorhabditis</taxon>
    </lineage>
</organism>
<accession>A0A1I7X0X1</accession>
<protein>
    <submittedName>
        <fullName evidence="2">ELM2 domain-containing protein</fullName>
    </submittedName>
</protein>
<reference evidence="2" key="1">
    <citation type="submission" date="2016-11" db="UniProtKB">
        <authorList>
            <consortium name="WormBaseParasite"/>
        </authorList>
    </citation>
    <scope>IDENTIFICATION</scope>
</reference>
<dbReference type="Proteomes" id="UP000095283">
    <property type="component" value="Unplaced"/>
</dbReference>
<dbReference type="WBParaSite" id="Hba_11077">
    <property type="protein sequence ID" value="Hba_11077"/>
    <property type="gene ID" value="Hba_11077"/>
</dbReference>
<proteinExistence type="predicted"/>
<sequence>MFDYHRTTRIQTKDGYSVMSNRIKIYLIYRQQLLTPNCLVYHFDKHHTSTSCTQNQFGNDDIALIPRMKDELSCTIPVAVWQPFEGEDAAMLPKVYSLSSVRTQENDFIGMNETVLPTCFAKRSPTHLLQRYVESSETYEDLGTLLDGKEEFNVIQATEEVEEEDHHLPSCLNSVDTESSVATIRKKNENIHYSEVLNHLMEHKRIPVIYI</sequence>
<evidence type="ECO:0000313" key="1">
    <source>
        <dbReference type="Proteomes" id="UP000095283"/>
    </source>
</evidence>
<dbReference type="AlphaFoldDB" id="A0A1I7X0X1"/>
<keyword evidence="1" id="KW-1185">Reference proteome</keyword>
<name>A0A1I7X0X1_HETBA</name>